<gene>
    <name evidence="2" type="ORF">BDW47DRAFT_98031</name>
</gene>
<keyword evidence="1" id="KW-1133">Transmembrane helix</keyword>
<accession>A0A2I2FNL3</accession>
<feature type="transmembrane region" description="Helical" evidence="1">
    <location>
        <begin position="62"/>
        <end position="80"/>
    </location>
</feature>
<proteinExistence type="predicted"/>
<keyword evidence="1" id="KW-0472">Membrane</keyword>
<evidence type="ECO:0000313" key="3">
    <source>
        <dbReference type="Proteomes" id="UP000234585"/>
    </source>
</evidence>
<keyword evidence="3" id="KW-1185">Reference proteome</keyword>
<evidence type="ECO:0000313" key="2">
    <source>
        <dbReference type="EMBL" id="PLB42198.1"/>
    </source>
</evidence>
<keyword evidence="1" id="KW-0812">Transmembrane</keyword>
<dbReference type="AlphaFoldDB" id="A0A2I2FNL3"/>
<dbReference type="Proteomes" id="UP000234585">
    <property type="component" value="Unassembled WGS sequence"/>
</dbReference>
<evidence type="ECO:0000256" key="1">
    <source>
        <dbReference type="SAM" id="Phobius"/>
    </source>
</evidence>
<name>A0A2I2FNL3_ASPCN</name>
<dbReference type="OrthoDB" id="10580424at2759"/>
<organism evidence="2 3">
    <name type="scientific">Aspergillus candidus</name>
    <dbReference type="NCBI Taxonomy" id="41067"/>
    <lineage>
        <taxon>Eukaryota</taxon>
        <taxon>Fungi</taxon>
        <taxon>Dikarya</taxon>
        <taxon>Ascomycota</taxon>
        <taxon>Pezizomycotina</taxon>
        <taxon>Eurotiomycetes</taxon>
        <taxon>Eurotiomycetidae</taxon>
        <taxon>Eurotiales</taxon>
        <taxon>Aspergillaceae</taxon>
        <taxon>Aspergillus</taxon>
        <taxon>Aspergillus subgen. Circumdati</taxon>
    </lineage>
</organism>
<dbReference type="EMBL" id="KZ559118">
    <property type="protein sequence ID" value="PLB42198.1"/>
    <property type="molecule type" value="Genomic_DNA"/>
</dbReference>
<dbReference type="RefSeq" id="XP_024676210.1">
    <property type="nucleotide sequence ID" value="XM_024820555.1"/>
</dbReference>
<sequence>MHPESLNLGPELNWALGGGKFLSHRDKSVCPPHPHLELSRALAFPDHFRCPLQSYYHLFNLVQSRLIVLSYSVLSIVYLLSHTKG</sequence>
<dbReference type="GeneID" id="36527715"/>
<protein>
    <submittedName>
        <fullName evidence="2">Uncharacterized protein</fullName>
    </submittedName>
</protein>
<reference evidence="2 3" key="1">
    <citation type="submission" date="2017-12" db="EMBL/GenBank/DDBJ databases">
        <authorList>
            <consortium name="DOE Joint Genome Institute"/>
            <person name="Haridas S."/>
            <person name="Kjaerbolling I."/>
            <person name="Vesth T.C."/>
            <person name="Frisvad J.C."/>
            <person name="Nybo J.L."/>
            <person name="Theobald S."/>
            <person name="Kuo A."/>
            <person name="Bowyer P."/>
            <person name="Matsuda Y."/>
            <person name="Mondo S."/>
            <person name="Lyhne E.K."/>
            <person name="Kogle M.E."/>
            <person name="Clum A."/>
            <person name="Lipzen A."/>
            <person name="Salamov A."/>
            <person name="Ngan C.Y."/>
            <person name="Daum C."/>
            <person name="Chiniquy J."/>
            <person name="Barry K."/>
            <person name="LaButti K."/>
            <person name="Simmons B.A."/>
            <person name="Magnuson J.K."/>
            <person name="Mortensen U.H."/>
            <person name="Larsen T.O."/>
            <person name="Grigoriev I.V."/>
            <person name="Baker S.E."/>
            <person name="Andersen M.R."/>
            <person name="Nordberg H.P."/>
            <person name="Cantor M.N."/>
            <person name="Hua S.X."/>
        </authorList>
    </citation>
    <scope>NUCLEOTIDE SEQUENCE [LARGE SCALE GENOMIC DNA]</scope>
    <source>
        <strain evidence="2 3">CBS 102.13</strain>
    </source>
</reference>